<gene>
    <name evidence="7" type="ORF">QYE76_034177</name>
</gene>
<dbReference type="Pfam" id="PF07727">
    <property type="entry name" value="RVT_2"/>
    <property type="match status" value="1"/>
</dbReference>
<dbReference type="Gene3D" id="2.40.70.10">
    <property type="entry name" value="Acid Proteases"/>
    <property type="match status" value="1"/>
</dbReference>
<dbReference type="InterPro" id="IPR021109">
    <property type="entry name" value="Peptidase_aspartic_dom_sf"/>
</dbReference>
<evidence type="ECO:0000313" key="7">
    <source>
        <dbReference type="EMBL" id="KAK1610504.1"/>
    </source>
</evidence>
<dbReference type="InterPro" id="IPR001878">
    <property type="entry name" value="Znf_CCHC"/>
</dbReference>
<feature type="region of interest" description="Disordered" evidence="5">
    <location>
        <begin position="1139"/>
        <end position="1181"/>
    </location>
</feature>
<evidence type="ECO:0000313" key="8">
    <source>
        <dbReference type="Proteomes" id="UP001231189"/>
    </source>
</evidence>
<dbReference type="Pfam" id="PF03732">
    <property type="entry name" value="Retrotrans_gag"/>
    <property type="match status" value="1"/>
</dbReference>
<keyword evidence="1" id="KW-0645">Protease</keyword>
<protein>
    <recommendedName>
        <fullName evidence="6">CCHC-type domain-containing protein</fullName>
    </recommendedName>
</protein>
<dbReference type="InterPro" id="IPR005162">
    <property type="entry name" value="Retrotrans_gag_dom"/>
</dbReference>
<evidence type="ECO:0000256" key="1">
    <source>
        <dbReference type="ARBA" id="ARBA00022670"/>
    </source>
</evidence>
<dbReference type="InterPro" id="IPR043128">
    <property type="entry name" value="Rev_trsase/Diguanyl_cyclase"/>
</dbReference>
<reference evidence="7" key="1">
    <citation type="submission" date="2023-07" db="EMBL/GenBank/DDBJ databases">
        <title>A chromosome-level genome assembly of Lolium multiflorum.</title>
        <authorList>
            <person name="Chen Y."/>
            <person name="Copetti D."/>
            <person name="Kolliker R."/>
            <person name="Studer B."/>
        </authorList>
    </citation>
    <scope>NUCLEOTIDE SEQUENCE</scope>
    <source>
        <strain evidence="7">02402/16</strain>
        <tissue evidence="7">Leaf</tissue>
    </source>
</reference>
<dbReference type="Pfam" id="PF00098">
    <property type="entry name" value="zf-CCHC"/>
    <property type="match status" value="1"/>
</dbReference>
<dbReference type="GO" id="GO:0006508">
    <property type="term" value="P:proteolysis"/>
    <property type="evidence" value="ECO:0007669"/>
    <property type="project" value="UniProtKB-KW"/>
</dbReference>
<feature type="compositionally biased region" description="Low complexity" evidence="5">
    <location>
        <begin position="358"/>
        <end position="386"/>
    </location>
</feature>
<dbReference type="CDD" id="cd09272">
    <property type="entry name" value="RNase_HI_RT_Ty1"/>
    <property type="match status" value="1"/>
</dbReference>
<dbReference type="SUPFAM" id="SSF56672">
    <property type="entry name" value="DNA/RNA polymerases"/>
    <property type="match status" value="3"/>
</dbReference>
<evidence type="ECO:0000256" key="3">
    <source>
        <dbReference type="ARBA" id="ARBA00023125"/>
    </source>
</evidence>
<keyword evidence="4" id="KW-0862">Zinc</keyword>
<feature type="compositionally biased region" description="Polar residues" evidence="5">
    <location>
        <begin position="329"/>
        <end position="356"/>
    </location>
</feature>
<dbReference type="PROSITE" id="PS50158">
    <property type="entry name" value="ZF_CCHC"/>
    <property type="match status" value="1"/>
</dbReference>
<dbReference type="SUPFAM" id="SSF57756">
    <property type="entry name" value="Retrovirus zinc finger-like domains"/>
    <property type="match status" value="1"/>
</dbReference>
<dbReference type="GO" id="GO:0003677">
    <property type="term" value="F:DNA binding"/>
    <property type="evidence" value="ECO:0007669"/>
    <property type="project" value="UniProtKB-KW"/>
</dbReference>
<dbReference type="GO" id="GO:0004190">
    <property type="term" value="F:aspartic-type endopeptidase activity"/>
    <property type="evidence" value="ECO:0007669"/>
    <property type="project" value="UniProtKB-KW"/>
</dbReference>
<feature type="compositionally biased region" description="Low complexity" evidence="5">
    <location>
        <begin position="78"/>
        <end position="93"/>
    </location>
</feature>
<feature type="compositionally biased region" description="Acidic residues" evidence="5">
    <location>
        <begin position="96"/>
        <end position="121"/>
    </location>
</feature>
<keyword evidence="4" id="KW-0479">Metal-binding</keyword>
<evidence type="ECO:0000256" key="4">
    <source>
        <dbReference type="PROSITE-ProRule" id="PRU00047"/>
    </source>
</evidence>
<proteinExistence type="predicted"/>
<keyword evidence="2" id="KW-0064">Aspartyl protease</keyword>
<dbReference type="Proteomes" id="UP001231189">
    <property type="component" value="Unassembled WGS sequence"/>
</dbReference>
<keyword evidence="2" id="KW-0378">Hydrolase</keyword>
<evidence type="ECO:0000256" key="2">
    <source>
        <dbReference type="ARBA" id="ARBA00022750"/>
    </source>
</evidence>
<dbReference type="InterPro" id="IPR041577">
    <property type="entry name" value="RT_RNaseH_2"/>
</dbReference>
<accession>A0AAD8VKZ0</accession>
<dbReference type="PANTHER" id="PTHR35046:SF9">
    <property type="entry name" value="RNA-DIRECTED DNA POLYMERASE"/>
    <property type="match status" value="1"/>
</dbReference>
<feature type="domain" description="CCHC-type" evidence="6">
    <location>
        <begin position="1110"/>
        <end position="1125"/>
    </location>
</feature>
<keyword evidence="4" id="KW-0863">Zinc-finger</keyword>
<dbReference type="InterPro" id="IPR036875">
    <property type="entry name" value="Znf_CCHC_sf"/>
</dbReference>
<evidence type="ECO:0000256" key="5">
    <source>
        <dbReference type="SAM" id="MobiDB-lite"/>
    </source>
</evidence>
<comment type="caution">
    <text evidence="7">The sequence shown here is derived from an EMBL/GenBank/DDBJ whole genome shotgun (WGS) entry which is preliminary data.</text>
</comment>
<dbReference type="SMART" id="SM00343">
    <property type="entry name" value="ZnF_C2HC"/>
    <property type="match status" value="2"/>
</dbReference>
<keyword evidence="3" id="KW-0238">DNA-binding</keyword>
<keyword evidence="8" id="KW-1185">Reference proteome</keyword>
<dbReference type="Pfam" id="PF14223">
    <property type="entry name" value="Retrotran_gag_2"/>
    <property type="match status" value="1"/>
</dbReference>
<feature type="region of interest" description="Disordered" evidence="5">
    <location>
        <begin position="316"/>
        <end position="387"/>
    </location>
</feature>
<organism evidence="7 8">
    <name type="scientific">Lolium multiflorum</name>
    <name type="common">Italian ryegrass</name>
    <name type="synonym">Lolium perenne subsp. multiflorum</name>
    <dbReference type="NCBI Taxonomy" id="4521"/>
    <lineage>
        <taxon>Eukaryota</taxon>
        <taxon>Viridiplantae</taxon>
        <taxon>Streptophyta</taxon>
        <taxon>Embryophyta</taxon>
        <taxon>Tracheophyta</taxon>
        <taxon>Spermatophyta</taxon>
        <taxon>Magnoliopsida</taxon>
        <taxon>Liliopsida</taxon>
        <taxon>Poales</taxon>
        <taxon>Poaceae</taxon>
        <taxon>BOP clade</taxon>
        <taxon>Pooideae</taxon>
        <taxon>Poodae</taxon>
        <taxon>Poeae</taxon>
        <taxon>Poeae Chloroplast Group 2 (Poeae type)</taxon>
        <taxon>Loliodinae</taxon>
        <taxon>Loliinae</taxon>
        <taxon>Lolium</taxon>
    </lineage>
</organism>
<dbReference type="PANTHER" id="PTHR35046">
    <property type="entry name" value="ZINC KNUCKLE (CCHC-TYPE) FAMILY PROTEIN"/>
    <property type="match status" value="1"/>
</dbReference>
<feature type="compositionally biased region" description="Basic and acidic residues" evidence="5">
    <location>
        <begin position="1158"/>
        <end position="1180"/>
    </location>
</feature>
<dbReference type="InterPro" id="IPR013103">
    <property type="entry name" value="RVT_2"/>
</dbReference>
<feature type="region of interest" description="Disordered" evidence="5">
    <location>
        <begin position="63"/>
        <end position="148"/>
    </location>
</feature>
<feature type="region of interest" description="Disordered" evidence="5">
    <location>
        <begin position="1076"/>
        <end position="1105"/>
    </location>
</feature>
<dbReference type="GO" id="GO:0008270">
    <property type="term" value="F:zinc ion binding"/>
    <property type="evidence" value="ECO:0007669"/>
    <property type="project" value="UniProtKB-KW"/>
</dbReference>
<evidence type="ECO:0000259" key="6">
    <source>
        <dbReference type="PROSITE" id="PS50158"/>
    </source>
</evidence>
<dbReference type="InterPro" id="IPR043502">
    <property type="entry name" value="DNA/RNA_pol_sf"/>
</dbReference>
<dbReference type="Pfam" id="PF17919">
    <property type="entry name" value="RT_RNaseH_2"/>
    <property type="match status" value="1"/>
</dbReference>
<feature type="compositionally biased region" description="Basic residues" evidence="5">
    <location>
        <begin position="1078"/>
        <end position="1091"/>
    </location>
</feature>
<dbReference type="FunFam" id="3.30.70.270:FF:000020">
    <property type="entry name" value="Transposon Tf2-6 polyprotein-like Protein"/>
    <property type="match status" value="1"/>
</dbReference>
<name>A0AAD8VKZ0_LOLMU</name>
<dbReference type="EMBL" id="JAUUTY010000007">
    <property type="protein sequence ID" value="KAK1610504.1"/>
    <property type="molecule type" value="Genomic_DNA"/>
</dbReference>
<sequence length="1722" mass="194472">MTNAEMHAHFLHLLGGHATDVDGRLGDVDAKLTDALDKIDGLEAAFNSKLDAKFQELLTRLPPPRANVQRRARRVPRADVPAGTAPAAAAAHDAPSDEGYEDYGGNEDEQVDENALDDEEVQQPAPGRPRQLNRNARPPPRPVRDDDHVAKLKLNIPPFEGRYNPDAYLTWELEVEQRFACLRYPDHLRVSAATCEFTDFASIWWSEHCRVHHANIPTTWVGLKLAMRTRFVPPHYQRDLLKKLSRLEQGKNSVEDYYQELQTGMIRCGIVEDNEAMLARFFGGLNKEIQHILDYKEYNTITRLFHLACKAEREVQDRQPPWRKANVSAGRTSSWTTRQSAPQSRGATPAPSTSKYTAPASRAPPAATSPPSAGPPRSSSSMASTGKTRDIQCRKCLGFGHIERECRTKRVMLVREDGEYDSASDFDEDTLALIAARDGANSDSEREMEVMEADTADQYRSLVAQRVLSVQLSKAEHDQRHNLFQTRGVVKERAIRIIIDGGSCNNLASVDMVEKLSLPTRQRTHPYYIQWFESSRKLKVTRTTRVHFTIGTYSDFVDCDVVPMQACSLLLGRPWQFDRESVHNGKTNQYSLMHDGKKIGLKPMTPEQILKDDLARASRVKNEEKLKSENQIVAADFVPHKTNTKSDSNHATEIRLKNPCLLASKSDIAELDVNTTQCYAIICKEVLFSFEDMPPSLPPAVANLLQEFIDVFPQDVPPGLPPIRGIEHQIDLIPGASLPNRAPYRTNPEETKEIQRQIQGIEVDPAKIEAIESWPQPKTVTQVRSFLGLAGFYRRFVKDFGSIAAPLNELTKKDVPFVWGDAQQDAFMILKDKLTHAPLLQLPDFNKTFELECDASGIGLGDMASSINFNQFLEKEKLKSNGSNFTDWFRHVRIFLNGGNLQYVLDAPLGDPPAETETDEVKNVYATRKTRYSQVQCAILCSLESDLQKRFEHHDPHELIKELKTIFETHAAVECYEASKHFFSCMMEEGSSISEHMLVMTGHAKKLSDLGIVIPNRLGINRVLQSLPPSYKNFVMNYNMQNMNKEFPELFGMLKAAEIEIKKEHQVLMVNKTTSFKKQGKSKGKFKKGGKKAATPPMKPKNGPKPDAECYYCKEKGHWKRNCSKYLADLKSGLVKKKKEVPENVPVPPTPATEEANDNDHETSNETATEPRRSTRDRATPDWYDPCLNVMIVDNNDEDPATYEEAMMSPDSNKWQEAMKSEMGSMYDNKVWTLVELPDSRKAVENKWIFKRKTDADGNITVYKARLVAKGFRQIQGVDYDETFSPVAKLKSVRILLAIAAFFDYEIWQMDVKTAFLNGDIEEELYMVQPKGFVDPKNADKVCKLQRSIYGLKQASRSWNRRFDKVIKDFGFIQCHGEACIYKKVSGSSVAFLILYVDDILLIGNDIELLSSVKGYLNNSFSMKDLGEASYILGIKIYRDRSRRLIGLSQSTYLDKILKKFRMDESKKGFLPMLPGKVLSKTQGPATAEERERMSQIPYASAVGSIMYAMLCTRPDIAHAVSLTSRYQSDPGIEHWTAVKNILKYLKRTKDMFLCYGGDQELVVTSYTDASWNTDPDDSKSQSGYVFILNGAAVSWASSKQCTVAKSSTESEYIAASEASSEAVWMKRFIVELGVVPSALDPLVIYCDNMGAIANAQEPRSHKRLKHIKLRYHSIREYIEDGEVKICKVHTDLNVADPLTKALPRAKHDQHQNAMGVRYLTM</sequence>
<dbReference type="Gene3D" id="3.30.70.270">
    <property type="match status" value="1"/>
</dbReference>
<dbReference type="Gene3D" id="4.10.60.10">
    <property type="entry name" value="Zinc finger, CCHC-type"/>
    <property type="match status" value="1"/>
</dbReference>
<dbReference type="CDD" id="cd00303">
    <property type="entry name" value="retropepsin_like"/>
    <property type="match status" value="1"/>
</dbReference>